<dbReference type="PANTHER" id="PTHR16212">
    <property type="entry name" value="FOCADHESIN FAMILY MEMBER"/>
    <property type="match status" value="1"/>
</dbReference>
<evidence type="ECO:0000313" key="3">
    <source>
        <dbReference type="Proteomes" id="UP001164929"/>
    </source>
</evidence>
<dbReference type="InterPro" id="IPR016024">
    <property type="entry name" value="ARM-type_fold"/>
</dbReference>
<reference evidence="2 3" key="1">
    <citation type="journal article" date="2023" name="Mol. Ecol. Resour.">
        <title>Chromosome-level genome assembly of a triploid poplar Populus alba 'Berolinensis'.</title>
        <authorList>
            <person name="Chen S."/>
            <person name="Yu Y."/>
            <person name="Wang X."/>
            <person name="Wang S."/>
            <person name="Zhang T."/>
            <person name="Zhou Y."/>
            <person name="He R."/>
            <person name="Meng N."/>
            <person name="Wang Y."/>
            <person name="Liu W."/>
            <person name="Liu Z."/>
            <person name="Liu J."/>
            <person name="Guo Q."/>
            <person name="Huang H."/>
            <person name="Sederoff R.R."/>
            <person name="Wang G."/>
            <person name="Qu G."/>
            <person name="Chen S."/>
        </authorList>
    </citation>
    <scope>NUCLEOTIDE SEQUENCE [LARGE SCALE GENOMIC DNA]</scope>
    <source>
        <strain evidence="2">SC-2020</strain>
    </source>
</reference>
<feature type="domain" description="DUF3730" evidence="1">
    <location>
        <begin position="82"/>
        <end position="249"/>
    </location>
</feature>
<dbReference type="InterPro" id="IPR045163">
    <property type="entry name" value="Focadhesin/RST1"/>
</dbReference>
<dbReference type="Proteomes" id="UP001164929">
    <property type="component" value="Chromosome 1"/>
</dbReference>
<gene>
    <name evidence="2" type="ORF">NC653_004800</name>
</gene>
<name>A0AAD6WNW1_9ROSI</name>
<keyword evidence="3" id="KW-1185">Reference proteome</keyword>
<dbReference type="PANTHER" id="PTHR16212:SF4">
    <property type="entry name" value="FOCADHESIN"/>
    <property type="match status" value="1"/>
</dbReference>
<dbReference type="Pfam" id="PF12530">
    <property type="entry name" value="DUF3730"/>
    <property type="match status" value="1"/>
</dbReference>
<accession>A0AAD6WNW1</accession>
<dbReference type="InterPro" id="IPR022542">
    <property type="entry name" value="FOCAD/RST1_DUF3730"/>
</dbReference>
<proteinExistence type="predicted"/>
<sequence length="496" mass="55237">MDSYTPLLQKTRVPQPSLQKFAVISIFSKLRSAPSYLDPDSEPGREAISQCLRSASPSVVDQSVRELCRLLLDSRLDLSRTLLELQSALEGSDPKFVGLFVKALGFVVRVGFQRNHGSWRFPSIENHPFVMILSSRTEVQSELVQQVLLFLGQNRRLGMVEICEFLRPFLNFSILRVPFSNSSSSLFARQLISSMASFCCSFPDEAIPVLKLLIGCLKHASLKNSDELKNSYYFLESIVDAYTVVLRHLVGTGLNMRVDRVKCAMSEELLFTFPVINLLSSTSRSIKGEAAELLVTLEKDKVEWCNSIHVVHLVEMKDQFLLPTSFLNFASSGKTDVKTEENPPYLFLSLKNVSQGKLPPLLVAITGVLVMHRSFGDTAIDLLGAIGIVDPKQGVPLLLAILFYSNIFTSKDISYQNMLPKLLALLPSLASHSVMIPLIIQTILPMLQKDGKPISLSCPSDVVYCGDHSYAMKGWEISAMDNYNIFSQVEQDSEKG</sequence>
<comment type="caution">
    <text evidence="2">The sequence shown here is derived from an EMBL/GenBank/DDBJ whole genome shotgun (WGS) entry which is preliminary data.</text>
</comment>
<protein>
    <recommendedName>
        <fullName evidence="1">DUF3730 domain-containing protein</fullName>
    </recommendedName>
</protein>
<evidence type="ECO:0000259" key="1">
    <source>
        <dbReference type="Pfam" id="PF12530"/>
    </source>
</evidence>
<dbReference type="SUPFAM" id="SSF48371">
    <property type="entry name" value="ARM repeat"/>
    <property type="match status" value="1"/>
</dbReference>
<organism evidence="2 3">
    <name type="scientific">Populus alba x Populus x berolinensis</name>
    <dbReference type="NCBI Taxonomy" id="444605"/>
    <lineage>
        <taxon>Eukaryota</taxon>
        <taxon>Viridiplantae</taxon>
        <taxon>Streptophyta</taxon>
        <taxon>Embryophyta</taxon>
        <taxon>Tracheophyta</taxon>
        <taxon>Spermatophyta</taxon>
        <taxon>Magnoliopsida</taxon>
        <taxon>eudicotyledons</taxon>
        <taxon>Gunneridae</taxon>
        <taxon>Pentapetalae</taxon>
        <taxon>rosids</taxon>
        <taxon>fabids</taxon>
        <taxon>Malpighiales</taxon>
        <taxon>Salicaceae</taxon>
        <taxon>Saliceae</taxon>
        <taxon>Populus</taxon>
    </lineage>
</organism>
<dbReference type="EMBL" id="JAQIZT010000001">
    <property type="protein sequence ID" value="KAJ7015609.1"/>
    <property type="molecule type" value="Genomic_DNA"/>
</dbReference>
<dbReference type="GO" id="GO:0060147">
    <property type="term" value="P:regulation of post-transcriptional gene silencing"/>
    <property type="evidence" value="ECO:0007669"/>
    <property type="project" value="InterPro"/>
</dbReference>
<evidence type="ECO:0000313" key="2">
    <source>
        <dbReference type="EMBL" id="KAJ7015609.1"/>
    </source>
</evidence>
<dbReference type="AlphaFoldDB" id="A0AAD6WNW1"/>